<feature type="transmembrane region" description="Helical" evidence="6">
    <location>
        <begin position="402"/>
        <end position="424"/>
    </location>
</feature>
<dbReference type="AlphaFoldDB" id="A0A2A2JH63"/>
<evidence type="ECO:0000256" key="3">
    <source>
        <dbReference type="ARBA" id="ARBA00022989"/>
    </source>
</evidence>
<dbReference type="Pfam" id="PF07690">
    <property type="entry name" value="MFS_1"/>
    <property type="match status" value="1"/>
</dbReference>
<dbReference type="Gene3D" id="1.20.1250.20">
    <property type="entry name" value="MFS general substrate transporter like domains"/>
    <property type="match status" value="2"/>
</dbReference>
<dbReference type="PANTHER" id="PTHR11662:SF405">
    <property type="entry name" value="PROTEIN CBG12249"/>
    <property type="match status" value="1"/>
</dbReference>
<feature type="transmembrane region" description="Helical" evidence="6">
    <location>
        <begin position="374"/>
        <end position="396"/>
    </location>
</feature>
<accession>A0A2A2JH63</accession>
<feature type="compositionally biased region" description="Basic and acidic residues" evidence="5">
    <location>
        <begin position="437"/>
        <end position="450"/>
    </location>
</feature>
<dbReference type="OrthoDB" id="5817502at2759"/>
<feature type="transmembrane region" description="Helical" evidence="6">
    <location>
        <begin position="76"/>
        <end position="96"/>
    </location>
</feature>
<feature type="compositionally biased region" description="Polar residues" evidence="5">
    <location>
        <begin position="451"/>
        <end position="464"/>
    </location>
</feature>
<dbReference type="InterPro" id="IPR050382">
    <property type="entry name" value="MFS_Na/Anion_cotransporter"/>
</dbReference>
<dbReference type="STRING" id="2018661.A0A2A2JH63"/>
<feature type="transmembrane region" description="Helical" evidence="6">
    <location>
        <begin position="302"/>
        <end position="325"/>
    </location>
</feature>
<organism evidence="8 9">
    <name type="scientific">Diploscapter pachys</name>
    <dbReference type="NCBI Taxonomy" id="2018661"/>
    <lineage>
        <taxon>Eukaryota</taxon>
        <taxon>Metazoa</taxon>
        <taxon>Ecdysozoa</taxon>
        <taxon>Nematoda</taxon>
        <taxon>Chromadorea</taxon>
        <taxon>Rhabditida</taxon>
        <taxon>Rhabditina</taxon>
        <taxon>Rhabditomorpha</taxon>
        <taxon>Rhabditoidea</taxon>
        <taxon>Rhabditidae</taxon>
        <taxon>Diploscapter</taxon>
    </lineage>
</organism>
<dbReference type="Proteomes" id="UP000218231">
    <property type="component" value="Unassembled WGS sequence"/>
</dbReference>
<evidence type="ECO:0000259" key="7">
    <source>
        <dbReference type="PROSITE" id="PS50850"/>
    </source>
</evidence>
<gene>
    <name evidence="8" type="ORF">WR25_12109</name>
</gene>
<name>A0A2A2JH63_9BILA</name>
<keyword evidence="9" id="KW-1185">Reference proteome</keyword>
<reference evidence="8 9" key="1">
    <citation type="journal article" date="2017" name="Curr. Biol.">
        <title>Genome architecture and evolution of a unichromosomal asexual nematode.</title>
        <authorList>
            <person name="Fradin H."/>
            <person name="Zegar C."/>
            <person name="Gutwein M."/>
            <person name="Lucas J."/>
            <person name="Kovtun M."/>
            <person name="Corcoran D."/>
            <person name="Baugh L.R."/>
            <person name="Kiontke K."/>
            <person name="Gunsalus K."/>
            <person name="Fitch D.H."/>
            <person name="Piano F."/>
        </authorList>
    </citation>
    <scope>NUCLEOTIDE SEQUENCE [LARGE SCALE GENOMIC DNA]</scope>
    <source>
        <strain evidence="8">PF1309</strain>
    </source>
</reference>
<feature type="domain" description="Major facilitator superfamily (MFS) profile" evidence="7">
    <location>
        <begin position="1"/>
        <end position="427"/>
    </location>
</feature>
<comment type="subcellular location">
    <subcellularLocation>
        <location evidence="1">Membrane</location>
        <topology evidence="1">Multi-pass membrane protein</topology>
    </subcellularLocation>
</comment>
<evidence type="ECO:0000256" key="1">
    <source>
        <dbReference type="ARBA" id="ARBA00004141"/>
    </source>
</evidence>
<feature type="region of interest" description="Disordered" evidence="5">
    <location>
        <begin position="437"/>
        <end position="464"/>
    </location>
</feature>
<evidence type="ECO:0000256" key="4">
    <source>
        <dbReference type="ARBA" id="ARBA00023136"/>
    </source>
</evidence>
<keyword evidence="4 6" id="KW-0472">Membrane</keyword>
<dbReference type="InterPro" id="IPR020846">
    <property type="entry name" value="MFS_dom"/>
</dbReference>
<comment type="caution">
    <text evidence="8">The sequence shown here is derived from an EMBL/GenBank/DDBJ whole genome shotgun (WGS) entry which is preliminary data.</text>
</comment>
<keyword evidence="3 6" id="KW-1133">Transmembrane helix</keyword>
<feature type="transmembrane region" description="Helical" evidence="6">
    <location>
        <begin position="168"/>
        <end position="188"/>
    </location>
</feature>
<dbReference type="SUPFAM" id="SSF103473">
    <property type="entry name" value="MFS general substrate transporter"/>
    <property type="match status" value="1"/>
</dbReference>
<evidence type="ECO:0000256" key="6">
    <source>
        <dbReference type="SAM" id="Phobius"/>
    </source>
</evidence>
<evidence type="ECO:0000256" key="2">
    <source>
        <dbReference type="ARBA" id="ARBA00022692"/>
    </source>
</evidence>
<dbReference type="PROSITE" id="PS50850">
    <property type="entry name" value="MFS"/>
    <property type="match status" value="1"/>
</dbReference>
<proteinExistence type="predicted"/>
<dbReference type="EMBL" id="LIAE01010443">
    <property type="protein sequence ID" value="PAV60941.1"/>
    <property type="molecule type" value="Genomic_DNA"/>
</dbReference>
<protein>
    <recommendedName>
        <fullName evidence="7">Major facilitator superfamily (MFS) profile domain-containing protein</fullName>
    </recommendedName>
</protein>
<dbReference type="GO" id="GO:0006820">
    <property type="term" value="P:monoatomic anion transport"/>
    <property type="evidence" value="ECO:0007669"/>
    <property type="project" value="TreeGrafter"/>
</dbReference>
<dbReference type="PANTHER" id="PTHR11662">
    <property type="entry name" value="SOLUTE CARRIER FAMILY 17"/>
    <property type="match status" value="1"/>
</dbReference>
<feature type="transmembrane region" description="Helical" evidence="6">
    <location>
        <begin position="331"/>
        <end position="353"/>
    </location>
</feature>
<dbReference type="GO" id="GO:0016020">
    <property type="term" value="C:membrane"/>
    <property type="evidence" value="ECO:0007669"/>
    <property type="project" value="UniProtKB-SubCell"/>
</dbReference>
<sequence>MVNMTAYHTDHLNTSAKIVKCQMSLEDSEASIRAGYTGDLLWTPTQRTILFSATFYGAFATVFYSGYLADRFGPKRLVIGAVSIFVFVTMLTPFVASHSYGLFFAMRILMGFGEGFMFPCAGSLVGRWISPDEKSTAAALYTSGRQIAASLTNLIASELCSSSLKWPAIFYLSGSIGIIFLCLWTFFVSDHPSTNRWISQREREFLVANCTPKKKVATKVPWRSLFTSKALLAAVLSNYTFTLQAAMMQNFLPSFVKEQLGISLHSNGFFTMTPFITQLLFKNIFGNLGDYLKRTKRFSNTAIVKFFQTIASVGSSLAILGLMFIPDCDRPHLALIFLFLFGVCFSGGIPGFYTSLLCIAPAYSGTVTSLAQSFGNAGHMSVPLILTAIIKLNFFVDYRWRILGVFCFLMNCISATIFLAYGSAEIQPWAKTMKTSKEEKNTGEVTELLKENSSTDGNGNSDKQ</sequence>
<evidence type="ECO:0000256" key="5">
    <source>
        <dbReference type="SAM" id="MobiDB-lite"/>
    </source>
</evidence>
<feature type="transmembrane region" description="Helical" evidence="6">
    <location>
        <begin position="102"/>
        <end position="126"/>
    </location>
</feature>
<dbReference type="GO" id="GO:0022857">
    <property type="term" value="F:transmembrane transporter activity"/>
    <property type="evidence" value="ECO:0007669"/>
    <property type="project" value="InterPro"/>
</dbReference>
<dbReference type="FunFam" id="1.20.1250.20:FF:000532">
    <property type="entry name" value="SLC (SoLute Carrier) homolog"/>
    <property type="match status" value="1"/>
</dbReference>
<evidence type="ECO:0000313" key="8">
    <source>
        <dbReference type="EMBL" id="PAV60941.1"/>
    </source>
</evidence>
<dbReference type="InterPro" id="IPR011701">
    <property type="entry name" value="MFS"/>
</dbReference>
<evidence type="ECO:0000313" key="9">
    <source>
        <dbReference type="Proteomes" id="UP000218231"/>
    </source>
</evidence>
<feature type="transmembrane region" description="Helical" evidence="6">
    <location>
        <begin position="49"/>
        <end position="69"/>
    </location>
</feature>
<keyword evidence="2 6" id="KW-0812">Transmembrane</keyword>
<dbReference type="InterPro" id="IPR036259">
    <property type="entry name" value="MFS_trans_sf"/>
</dbReference>